<proteinExistence type="predicted"/>
<organism evidence="1 2">
    <name type="scientific">Bizionia myxarmorum</name>
    <dbReference type="NCBI Taxonomy" id="291186"/>
    <lineage>
        <taxon>Bacteria</taxon>
        <taxon>Pseudomonadati</taxon>
        <taxon>Bacteroidota</taxon>
        <taxon>Flavobacteriia</taxon>
        <taxon>Flavobacteriales</taxon>
        <taxon>Flavobacteriaceae</taxon>
        <taxon>Bizionia</taxon>
    </lineage>
</organism>
<reference evidence="1 2" key="1">
    <citation type="submission" date="2019-08" db="EMBL/GenBank/DDBJ databases">
        <title>Genomes of Antarctic Bizionia species.</title>
        <authorList>
            <person name="Bowman J.P."/>
        </authorList>
    </citation>
    <scope>NUCLEOTIDE SEQUENCE [LARGE SCALE GENOMIC DNA]</scope>
    <source>
        <strain evidence="1 2">ADA-4</strain>
    </source>
</reference>
<dbReference type="Proteomes" id="UP000323720">
    <property type="component" value="Unassembled WGS sequence"/>
</dbReference>
<dbReference type="EMBL" id="VSKK01000001">
    <property type="protein sequence ID" value="TYB78438.1"/>
    <property type="molecule type" value="Genomic_DNA"/>
</dbReference>
<protein>
    <submittedName>
        <fullName evidence="1">DUF488 domain-containing protein</fullName>
    </submittedName>
</protein>
<dbReference type="PIRSF" id="PIRSF024492">
    <property type="entry name" value="UCP024492"/>
    <property type="match status" value="1"/>
</dbReference>
<dbReference type="PANTHER" id="PTHR39337:SF1">
    <property type="entry name" value="BLR5642 PROTEIN"/>
    <property type="match status" value="1"/>
</dbReference>
<evidence type="ECO:0000313" key="1">
    <source>
        <dbReference type="EMBL" id="TYB78438.1"/>
    </source>
</evidence>
<dbReference type="InterPro" id="IPR014519">
    <property type="entry name" value="UCP024492"/>
</dbReference>
<dbReference type="InterPro" id="IPR007438">
    <property type="entry name" value="DUF488"/>
</dbReference>
<dbReference type="AlphaFoldDB" id="A0A5D0RCJ9"/>
<evidence type="ECO:0000313" key="2">
    <source>
        <dbReference type="Proteomes" id="UP000323720"/>
    </source>
</evidence>
<dbReference type="OrthoDB" id="9789109at2"/>
<name>A0A5D0RCJ9_9FLAO</name>
<accession>A0A5D0RCJ9</accession>
<comment type="caution">
    <text evidence="1">The sequence shown here is derived from an EMBL/GenBank/DDBJ whole genome shotgun (WGS) entry which is preliminary data.</text>
</comment>
<dbReference type="RefSeq" id="WP_148402176.1">
    <property type="nucleotide sequence ID" value="NZ_VSKK01000001.1"/>
</dbReference>
<sequence>MKTATIYTIGHSTRSLDEFLSMLHSFHITTVADVRGFPSSKKFPQYNQESLKLALHEAGITYKHLVDLGGRRKAKKDSKNTIWKHVSFRGYADYMETEDFENAVQELEEIALQGTTVYMCSEAVWWRCHRSMVSDYLKAKGWEVLHIMGVGKAQDHKYTAPAKVKNHKVFYAEEDLAQ</sequence>
<keyword evidence="2" id="KW-1185">Reference proteome</keyword>
<dbReference type="Pfam" id="PF04343">
    <property type="entry name" value="DUF488"/>
    <property type="match status" value="1"/>
</dbReference>
<gene>
    <name evidence="1" type="ORF">ES674_01260</name>
</gene>
<dbReference type="PANTHER" id="PTHR39337">
    <property type="entry name" value="BLR5642 PROTEIN"/>
    <property type="match status" value="1"/>
</dbReference>